<accession>A0ABQ7X2C8</accession>
<feature type="domain" description="J" evidence="2">
    <location>
        <begin position="457"/>
        <end position="521"/>
    </location>
</feature>
<evidence type="ECO:0000313" key="4">
    <source>
        <dbReference type="Proteomes" id="UP000824890"/>
    </source>
</evidence>
<dbReference type="CDD" id="cd06257">
    <property type="entry name" value="DnaJ"/>
    <property type="match status" value="3"/>
</dbReference>
<reference evidence="3 4" key="1">
    <citation type="submission" date="2021-05" db="EMBL/GenBank/DDBJ databases">
        <title>Genome Assembly of Synthetic Allotetraploid Brassica napus Reveals Homoeologous Exchanges between Subgenomes.</title>
        <authorList>
            <person name="Davis J.T."/>
        </authorList>
    </citation>
    <scope>NUCLEOTIDE SEQUENCE [LARGE SCALE GENOMIC DNA]</scope>
    <source>
        <strain evidence="4">cv. Da-Ae</strain>
        <tissue evidence="3">Seedling</tissue>
    </source>
</reference>
<dbReference type="Gene3D" id="1.10.287.110">
    <property type="entry name" value="DnaJ domain"/>
    <property type="match status" value="3"/>
</dbReference>
<dbReference type="Proteomes" id="UP000824890">
    <property type="component" value="Unassembled WGS sequence"/>
</dbReference>
<feature type="compositionally biased region" description="Polar residues" evidence="1">
    <location>
        <begin position="348"/>
        <end position="362"/>
    </location>
</feature>
<feature type="domain" description="J" evidence="2">
    <location>
        <begin position="229"/>
        <end position="278"/>
    </location>
</feature>
<dbReference type="PANTHER" id="PTHR44137:SF10">
    <property type="entry name" value="J DOMAIN-CONTAINING PROTEIN"/>
    <property type="match status" value="1"/>
</dbReference>
<evidence type="ECO:0000256" key="1">
    <source>
        <dbReference type="SAM" id="MobiDB-lite"/>
    </source>
</evidence>
<name>A0ABQ7X2C8_BRANA</name>
<dbReference type="InterPro" id="IPR056988">
    <property type="entry name" value="Zn_ribbon_pln"/>
</dbReference>
<feature type="region of interest" description="Disordered" evidence="1">
    <location>
        <begin position="526"/>
        <end position="572"/>
    </location>
</feature>
<feature type="compositionally biased region" description="Acidic residues" evidence="1">
    <location>
        <begin position="556"/>
        <end position="566"/>
    </location>
</feature>
<feature type="domain" description="J" evidence="2">
    <location>
        <begin position="34"/>
        <end position="98"/>
    </location>
</feature>
<dbReference type="SMART" id="SM00271">
    <property type="entry name" value="DnaJ"/>
    <property type="match status" value="3"/>
</dbReference>
<dbReference type="Pfam" id="PF00226">
    <property type="entry name" value="DnaJ"/>
    <property type="match status" value="3"/>
</dbReference>
<dbReference type="EMBL" id="JAGKQM010002171">
    <property type="protein sequence ID" value="KAH0850090.1"/>
    <property type="molecule type" value="Genomic_DNA"/>
</dbReference>
<keyword evidence="4" id="KW-1185">Reference proteome</keyword>
<dbReference type="InterPro" id="IPR036869">
    <property type="entry name" value="J_dom_sf"/>
</dbReference>
<dbReference type="Pfam" id="PF23551">
    <property type="entry name" value="Zn_ribbon_20"/>
    <property type="match status" value="2"/>
</dbReference>
<dbReference type="PRINTS" id="PR00625">
    <property type="entry name" value="JDOMAIN"/>
</dbReference>
<dbReference type="PROSITE" id="PS50076">
    <property type="entry name" value="DNAJ_2"/>
    <property type="match status" value="3"/>
</dbReference>
<evidence type="ECO:0000313" key="3">
    <source>
        <dbReference type="EMBL" id="KAH0850090.1"/>
    </source>
</evidence>
<dbReference type="SUPFAM" id="SSF46565">
    <property type="entry name" value="Chaperone J-domain"/>
    <property type="match status" value="3"/>
</dbReference>
<organism evidence="3 4">
    <name type="scientific">Brassica napus</name>
    <name type="common">Rape</name>
    <dbReference type="NCBI Taxonomy" id="3708"/>
    <lineage>
        <taxon>Eukaryota</taxon>
        <taxon>Viridiplantae</taxon>
        <taxon>Streptophyta</taxon>
        <taxon>Embryophyta</taxon>
        <taxon>Tracheophyta</taxon>
        <taxon>Spermatophyta</taxon>
        <taxon>Magnoliopsida</taxon>
        <taxon>eudicotyledons</taxon>
        <taxon>Gunneridae</taxon>
        <taxon>Pentapetalae</taxon>
        <taxon>rosids</taxon>
        <taxon>malvids</taxon>
        <taxon>Brassicales</taxon>
        <taxon>Brassicaceae</taxon>
        <taxon>Brassiceae</taxon>
        <taxon>Brassica</taxon>
    </lineage>
</organism>
<dbReference type="PANTHER" id="PTHR44137">
    <property type="entry name" value="BNAC03G44070D PROTEIN"/>
    <property type="match status" value="1"/>
</dbReference>
<sequence>MDKDEAKRALDIAEKKLSENDYVGAKKFVYKAQSLYPDLDGLNQADDEIVKRQYKNLALLLHPDKNRFNGAEGAFKLVLHAWSLLSDRAERFLYDERRLQKKPPPSAKAKDAPSNQFWTMCSECKTRCEYWRDSYLNKTVLCPMCGKTFIATEQIPRAVKKTSKTYNEEATKAIKIAERKLSENDYNGAKRFAGKAKTLYPTLDGLEQISTMVDVYISASNKTNGSESDWYGILDVDPLADEEAVKKQYKKLALLLHPDKNRFNGAEGAFKLMVNGKPFIRFAPPRQQVTFWTMCTHCSTYSEHVRAGHLDKTLPCLFCHGLFVATESFPEMVNGNPFIRFAPPTPKPQATSGSTSDTPNSTHEADMHFKKPMATGHPHSRFEDLNSTHEAQRLFSRSGRTGVAEKKISENDYVGAKKFVNKAENLYPKLDGLKQVSMMIDVYISASNKINRKGEADWYGVLGVDPSVTDEDLKRQYKKLALLLHPDKNKFTGATEAFKLISEGWCLLSDKAQRFSYDLKRKSTDMESGMYQKEPKRHKPDFSGNKPKHEYHESESDPETETETEPEPGFTWNKAQYKREPDFSWNYVKASTFWTKCDRCNTYCQFESDSAYLNETLSCPNCRQDFVVTEIELEEIGGRRVIRFNKSRTDT</sequence>
<comment type="caution">
    <text evidence="3">The sequence shown here is derived from an EMBL/GenBank/DDBJ whole genome shotgun (WGS) entry which is preliminary data.</text>
</comment>
<protein>
    <recommendedName>
        <fullName evidence="2">J domain-containing protein</fullName>
    </recommendedName>
</protein>
<feature type="region of interest" description="Disordered" evidence="1">
    <location>
        <begin position="340"/>
        <end position="365"/>
    </location>
</feature>
<gene>
    <name evidence="3" type="ORF">HID58_095795</name>
</gene>
<dbReference type="InterPro" id="IPR001623">
    <property type="entry name" value="DnaJ_domain"/>
</dbReference>
<evidence type="ECO:0000259" key="2">
    <source>
        <dbReference type="PROSITE" id="PS50076"/>
    </source>
</evidence>
<proteinExistence type="predicted"/>